<feature type="transmembrane region" description="Helical" evidence="1">
    <location>
        <begin position="48"/>
        <end position="70"/>
    </location>
</feature>
<sequence>MLLIPAFFLSSVNIDSHHSLISIFFIIFLSIPCFLAVLVWLGTKKGLFLLIIMGLYALVLETMAIITGIPYSEFYYTEMIGTKLFGTTPFTVPFAWLPLFIGSLYLASEIRINHQRPELWQIVLLTTFLLLMTDLVLDPAAVALQFWIWKEPGMFYGVPLMNFIGWGISGLVAAVIGIGITRYELRENKPPALASSLLLIMFFWTGVCVYMKLLIPAFLGILLIAFITWSTKGHIGSFEKVN</sequence>
<dbReference type="OrthoDB" id="107798at2157"/>
<dbReference type="HOGENOM" id="CLU_070738_1_0_2"/>
<proteinExistence type="predicted"/>
<dbReference type="KEGG" id="mzh:Mzhil_0945"/>
<accession>F7XLE3</accession>
<dbReference type="RefSeq" id="WP_013898243.1">
    <property type="nucleotide sequence ID" value="NC_015676.1"/>
</dbReference>
<evidence type="ECO:0000313" key="2">
    <source>
        <dbReference type="EMBL" id="AEH60804.1"/>
    </source>
</evidence>
<keyword evidence="1" id="KW-1133">Transmembrane helix</keyword>
<dbReference type="GeneID" id="10822567"/>
<evidence type="ECO:0000313" key="3">
    <source>
        <dbReference type="Proteomes" id="UP000006622"/>
    </source>
</evidence>
<dbReference type="NCBIfam" id="TIGR03460">
    <property type="entry name" value="crt_membr_arch"/>
    <property type="match status" value="1"/>
</dbReference>
<dbReference type="InterPro" id="IPR007354">
    <property type="entry name" value="CruF-like"/>
</dbReference>
<dbReference type="PANTHER" id="PTHR39419:SF1">
    <property type="entry name" value="SLL0814 PROTEIN"/>
    <property type="match status" value="1"/>
</dbReference>
<organism evidence="2 3">
    <name type="scientific">Methanosalsum zhilinae (strain DSM 4017 / NBRC 107636 / OCM 62 / WeN5)</name>
    <name type="common">Methanohalophilus zhilinae</name>
    <dbReference type="NCBI Taxonomy" id="679901"/>
    <lineage>
        <taxon>Archaea</taxon>
        <taxon>Methanobacteriati</taxon>
        <taxon>Methanobacteriota</taxon>
        <taxon>Stenosarchaea group</taxon>
        <taxon>Methanomicrobia</taxon>
        <taxon>Methanosarcinales</taxon>
        <taxon>Methanosarcinaceae</taxon>
        <taxon>Methanosalsum</taxon>
    </lineage>
</organism>
<gene>
    <name evidence="2" type="ordered locus">Mzhil_0945</name>
</gene>
<dbReference type="STRING" id="679901.Mzhil_0945"/>
<dbReference type="InterPro" id="IPR017823">
    <property type="entry name" value="CruF"/>
</dbReference>
<reference evidence="2" key="1">
    <citation type="submission" date="2010-07" db="EMBL/GenBank/DDBJ databases">
        <title>The complete genome of Methanosalsum zhilinae DSM 4017.</title>
        <authorList>
            <consortium name="US DOE Joint Genome Institute (JGI-PGF)"/>
            <person name="Lucas S."/>
            <person name="Copeland A."/>
            <person name="Lapidus A."/>
            <person name="Glavina del Rio T."/>
            <person name="Dalin E."/>
            <person name="Tice H."/>
            <person name="Bruce D."/>
            <person name="Goodwin L."/>
            <person name="Pitluck S."/>
            <person name="Kyrpides N."/>
            <person name="Mavromatis K."/>
            <person name="Ovchinnikova G."/>
            <person name="Daligault H."/>
            <person name="Detter J.C."/>
            <person name="Han C."/>
            <person name="Tapia R."/>
            <person name="Larimer F."/>
            <person name="Land M."/>
            <person name="Hauser L."/>
            <person name="Markowitz V."/>
            <person name="Cheng J.-F."/>
            <person name="Hugenholtz P."/>
            <person name="Woyke T."/>
            <person name="Wu D."/>
            <person name="Spring S."/>
            <person name="Schueler E."/>
            <person name="Brambilla E."/>
            <person name="Klenk H.-P."/>
            <person name="Eisen J.A."/>
        </authorList>
    </citation>
    <scope>NUCLEOTIDE SEQUENCE</scope>
    <source>
        <strain evidence="2">DSM 4017</strain>
    </source>
</reference>
<keyword evidence="3" id="KW-1185">Reference proteome</keyword>
<dbReference type="Pfam" id="PF04240">
    <property type="entry name" value="Caroten_synth"/>
    <property type="match status" value="1"/>
</dbReference>
<dbReference type="PANTHER" id="PTHR39419">
    <property type="entry name" value="SLL0814 PROTEIN"/>
    <property type="match status" value="1"/>
</dbReference>
<keyword evidence="1" id="KW-0472">Membrane</keyword>
<feature type="transmembrane region" description="Helical" evidence="1">
    <location>
        <begin position="119"/>
        <end position="148"/>
    </location>
</feature>
<evidence type="ECO:0008006" key="4">
    <source>
        <dbReference type="Google" id="ProtNLM"/>
    </source>
</evidence>
<dbReference type="AlphaFoldDB" id="F7XLE3"/>
<dbReference type="Proteomes" id="UP000006622">
    <property type="component" value="Chromosome"/>
</dbReference>
<dbReference type="EMBL" id="CP002101">
    <property type="protein sequence ID" value="AEH60804.1"/>
    <property type="molecule type" value="Genomic_DNA"/>
</dbReference>
<name>F7XLE3_METZD</name>
<keyword evidence="1" id="KW-0812">Transmembrane</keyword>
<protein>
    <recommendedName>
        <fullName evidence="4">Carotene biosynthesis associated membrane protein</fullName>
    </recommendedName>
</protein>
<evidence type="ECO:0000256" key="1">
    <source>
        <dbReference type="SAM" id="Phobius"/>
    </source>
</evidence>
<feature type="transmembrane region" description="Helical" evidence="1">
    <location>
        <begin position="213"/>
        <end position="230"/>
    </location>
</feature>
<feature type="transmembrane region" description="Helical" evidence="1">
    <location>
        <begin position="90"/>
        <end position="107"/>
    </location>
</feature>
<feature type="transmembrane region" description="Helical" evidence="1">
    <location>
        <begin position="20"/>
        <end position="41"/>
    </location>
</feature>
<feature type="transmembrane region" description="Helical" evidence="1">
    <location>
        <begin position="154"/>
        <end position="178"/>
    </location>
</feature>